<feature type="compositionally biased region" description="Basic residues" evidence="1">
    <location>
        <begin position="385"/>
        <end position="398"/>
    </location>
</feature>
<accession>A0A4S4MBG0</accession>
<comment type="caution">
    <text evidence="3">The sequence shown here is derived from an EMBL/GenBank/DDBJ whole genome shotgun (WGS) entry which is preliminary data.</text>
</comment>
<organism evidence="3 4">
    <name type="scientific">Bondarzewia mesenterica</name>
    <dbReference type="NCBI Taxonomy" id="1095465"/>
    <lineage>
        <taxon>Eukaryota</taxon>
        <taxon>Fungi</taxon>
        <taxon>Dikarya</taxon>
        <taxon>Basidiomycota</taxon>
        <taxon>Agaricomycotina</taxon>
        <taxon>Agaricomycetes</taxon>
        <taxon>Russulales</taxon>
        <taxon>Bondarzewiaceae</taxon>
        <taxon>Bondarzewia</taxon>
    </lineage>
</organism>
<evidence type="ECO:0000313" key="3">
    <source>
        <dbReference type="EMBL" id="THH20320.1"/>
    </source>
</evidence>
<feature type="region of interest" description="Disordered" evidence="1">
    <location>
        <begin position="365"/>
        <end position="410"/>
    </location>
</feature>
<dbReference type="AlphaFoldDB" id="A0A4S4MBG0"/>
<dbReference type="OrthoDB" id="3269637at2759"/>
<gene>
    <name evidence="3" type="ORF">EW146_g1008</name>
</gene>
<evidence type="ECO:0000313" key="4">
    <source>
        <dbReference type="Proteomes" id="UP000310158"/>
    </source>
</evidence>
<protein>
    <recommendedName>
        <fullName evidence="2">HNH nuclease domain-containing protein</fullName>
    </recommendedName>
</protein>
<feature type="domain" description="HNH nuclease" evidence="2">
    <location>
        <begin position="163"/>
        <end position="234"/>
    </location>
</feature>
<keyword evidence="4" id="KW-1185">Reference proteome</keyword>
<proteinExistence type="predicted"/>
<dbReference type="EMBL" id="SGPL01000024">
    <property type="protein sequence ID" value="THH20320.1"/>
    <property type="molecule type" value="Genomic_DNA"/>
</dbReference>
<dbReference type="Pfam" id="PF13391">
    <property type="entry name" value="HNH_2"/>
    <property type="match status" value="1"/>
</dbReference>
<dbReference type="InterPro" id="IPR003615">
    <property type="entry name" value="HNH_nuc"/>
</dbReference>
<sequence length="466" mass="52315">MMSLWLHAGSSESDITVPLQTRSPQPSLRALFFATARMQHPHEVTLTIKTNSDTWRPALRIPLIDLKRLSLRPLKWIRFIAYAITGAQGELYLLPSSSELEGEVVNYDDASHFQSEYYFVPSYFLVEGLIDDHAMKHTISGSVASTPSPNFRLKVAERDDNHCIFTGFRGGYCVATHIIPHVKGDEYIHLVTLGRVAAITQQSQAEVEFDERIINNIDDIRNGIFINANLNCSFLRSSATEDVTAILQTPNFAMTIHDVEPPPVNPTMLINPSTLVEPSIDSSHAIPISRLTLQYFRGPHDSYIDFGRDGQDARMPMDLPQANAPSIELLDFTYGVTALNVWGLPAFVSYVQDASLSRLYHFDEVSSEDEPDDDVTSPKNATAGRARRVEKREARRRAVRNEVEDETNQSMMDTMDLVASLWHMSQAPIINAALRRKAEQTNRKIEAWRRGGAFHSSEDEGDLGSK</sequence>
<feature type="compositionally biased region" description="Acidic residues" evidence="1">
    <location>
        <begin position="365"/>
        <end position="375"/>
    </location>
</feature>
<reference evidence="3 4" key="1">
    <citation type="submission" date="2019-02" db="EMBL/GenBank/DDBJ databases">
        <title>Genome sequencing of the rare red list fungi Bondarzewia mesenterica.</title>
        <authorList>
            <person name="Buettner E."/>
            <person name="Kellner H."/>
        </authorList>
    </citation>
    <scope>NUCLEOTIDE SEQUENCE [LARGE SCALE GENOMIC DNA]</scope>
    <source>
        <strain evidence="3 4">DSM 108281</strain>
    </source>
</reference>
<evidence type="ECO:0000259" key="2">
    <source>
        <dbReference type="Pfam" id="PF13391"/>
    </source>
</evidence>
<feature type="region of interest" description="Disordered" evidence="1">
    <location>
        <begin position="447"/>
        <end position="466"/>
    </location>
</feature>
<evidence type="ECO:0000256" key="1">
    <source>
        <dbReference type="SAM" id="MobiDB-lite"/>
    </source>
</evidence>
<dbReference type="Proteomes" id="UP000310158">
    <property type="component" value="Unassembled WGS sequence"/>
</dbReference>
<name>A0A4S4MBG0_9AGAM</name>